<dbReference type="Pfam" id="PF12146">
    <property type="entry name" value="Hydrolase_4"/>
    <property type="match status" value="1"/>
</dbReference>
<dbReference type="AlphaFoldDB" id="A0A3S5DET1"/>
<evidence type="ECO:0000259" key="1">
    <source>
        <dbReference type="Pfam" id="PF12146"/>
    </source>
</evidence>
<dbReference type="InterPro" id="IPR029058">
    <property type="entry name" value="AB_hydrolase_fold"/>
</dbReference>
<evidence type="ECO:0000313" key="2">
    <source>
        <dbReference type="EMBL" id="VEA68349.1"/>
    </source>
</evidence>
<accession>A0A3S5DET1</accession>
<organism evidence="2 3">
    <name type="scientific">Serratia rubidaea</name>
    <name type="common">Serratia marinorubra</name>
    <dbReference type="NCBI Taxonomy" id="61652"/>
    <lineage>
        <taxon>Bacteria</taxon>
        <taxon>Pseudomonadati</taxon>
        <taxon>Pseudomonadota</taxon>
        <taxon>Gammaproteobacteria</taxon>
        <taxon>Enterobacterales</taxon>
        <taxon>Yersiniaceae</taxon>
        <taxon>Serratia</taxon>
    </lineage>
</organism>
<sequence length="220" mass="25153">MLELKASPSNVRREIRKIRQGTVELAIHTWLPENPKAAVFYFHGLQSHAGWIWEAGRQFANNDVAVFVLDRRGCGISDGERGDIPSVEVIVEDYIVALKWVRNFINKKTPLCLFGHCLGGSFMAAVMHHPEFNVRYDSAIFCSTWLGKLHSSLSEKELAQLYAEDSMELWDAGLHSADFTDYPQYRDFIDTDDLAIRKITKRSRRSLAEVERMYVNAQGE</sequence>
<dbReference type="InterPro" id="IPR022742">
    <property type="entry name" value="Hydrolase_4"/>
</dbReference>
<dbReference type="SUPFAM" id="SSF53474">
    <property type="entry name" value="alpha/beta-Hydrolases"/>
    <property type="match status" value="1"/>
</dbReference>
<gene>
    <name evidence="2" type="ORF">NCTC9419_00391</name>
</gene>
<dbReference type="PANTHER" id="PTHR11614">
    <property type="entry name" value="PHOSPHOLIPASE-RELATED"/>
    <property type="match status" value="1"/>
</dbReference>
<reference evidence="2 3" key="1">
    <citation type="submission" date="2018-12" db="EMBL/GenBank/DDBJ databases">
        <authorList>
            <consortium name="Pathogen Informatics"/>
        </authorList>
    </citation>
    <scope>NUCLEOTIDE SEQUENCE [LARGE SCALE GENOMIC DNA]</scope>
    <source>
        <strain evidence="2 3">NCTC9419</strain>
    </source>
</reference>
<dbReference type="Gene3D" id="3.40.50.1820">
    <property type="entry name" value="alpha/beta hydrolase"/>
    <property type="match status" value="1"/>
</dbReference>
<protein>
    <submittedName>
        <fullName evidence="2">Lysophospholipase</fullName>
    </submittedName>
</protein>
<evidence type="ECO:0000313" key="3">
    <source>
        <dbReference type="Proteomes" id="UP000271603"/>
    </source>
</evidence>
<dbReference type="Proteomes" id="UP000271603">
    <property type="component" value="Chromosome"/>
</dbReference>
<name>A0A3S5DET1_SERRU</name>
<dbReference type="EMBL" id="LR134155">
    <property type="protein sequence ID" value="VEA68349.1"/>
    <property type="molecule type" value="Genomic_DNA"/>
</dbReference>
<dbReference type="InterPro" id="IPR051044">
    <property type="entry name" value="MAG_DAG_Lipase"/>
</dbReference>
<proteinExistence type="predicted"/>
<feature type="domain" description="Serine aminopeptidase S33" evidence="1">
    <location>
        <begin position="34"/>
        <end position="209"/>
    </location>
</feature>